<sequence length="374" mass="39725">MTVVMTGATGFLGSRLLRALLATGTDRVTVLGRDGLRPLAERVAAALHGCGATEDELVRAQERVTAVRVDLTRPRLGLTPEAHRWLGERAEAIWHCAAALSPAGTEAALTPVNVTGTCRLTELADHAPAGVPFLHLSTACVSAEPAPGSRERRSSPAAADAFTGYQRTERRAEEVVRAWSDGRRPALVLRPSVLATDGPLPDTAAQQPLSTLGSGLSALVEQVPASLRGLVLGRRAGLPRLRVRILGDPAARVNIVPVEYAVDAMLRLARLPHPPGVTTYPLVHPDETPARALVAAVAELFPGVELILQPAVDRPNLVERRINPVLAGLLRHDRRSRAADRVPLGRVLPGLPCPAPVDGAYLRAAMNVRLPVPP</sequence>
<evidence type="ECO:0000256" key="1">
    <source>
        <dbReference type="SAM" id="MobiDB-lite"/>
    </source>
</evidence>
<evidence type="ECO:0000313" key="3">
    <source>
        <dbReference type="EMBL" id="ARZ66632.1"/>
    </source>
</evidence>
<dbReference type="SUPFAM" id="SSF51735">
    <property type="entry name" value="NAD(P)-binding Rossmann-fold domains"/>
    <property type="match status" value="1"/>
</dbReference>
<proteinExistence type="predicted"/>
<dbReference type="InterPro" id="IPR013120">
    <property type="entry name" value="FAR_NAD-bd"/>
</dbReference>
<gene>
    <name evidence="3" type="ORF">SMD11_0967</name>
</gene>
<dbReference type="EMBL" id="CP021744">
    <property type="protein sequence ID" value="ARZ66632.1"/>
    <property type="molecule type" value="Genomic_DNA"/>
</dbReference>
<protein>
    <recommendedName>
        <fullName evidence="2">Thioester reductase (TE) domain-containing protein</fullName>
    </recommendedName>
</protein>
<dbReference type="Proteomes" id="UP000195755">
    <property type="component" value="Chromosome"/>
</dbReference>
<dbReference type="Pfam" id="PF07993">
    <property type="entry name" value="NAD_binding_4"/>
    <property type="match status" value="1"/>
</dbReference>
<dbReference type="InterPro" id="IPR051783">
    <property type="entry name" value="NAD(P)-dependent_oxidoreduct"/>
</dbReference>
<dbReference type="KEGG" id="salj:SMD11_0967"/>
<feature type="domain" description="Thioester reductase (TE)" evidence="2">
    <location>
        <begin position="6"/>
        <end position="265"/>
    </location>
</feature>
<evidence type="ECO:0000259" key="2">
    <source>
        <dbReference type="Pfam" id="PF07993"/>
    </source>
</evidence>
<dbReference type="GO" id="GO:0005737">
    <property type="term" value="C:cytoplasm"/>
    <property type="evidence" value="ECO:0007669"/>
    <property type="project" value="TreeGrafter"/>
</dbReference>
<reference evidence="3 4" key="1">
    <citation type="submission" date="2017-06" db="EMBL/GenBank/DDBJ databases">
        <title>Streptomyces albireticuli Genome sequencing and assembly.</title>
        <authorList>
            <person name="Wang Y."/>
            <person name="Du B."/>
            <person name="Ding Y."/>
            <person name="Liu H."/>
            <person name="Hou Q."/>
            <person name="Liu K."/>
            <person name="Yao L."/>
            <person name="Wang C."/>
        </authorList>
    </citation>
    <scope>NUCLEOTIDE SEQUENCE [LARGE SCALE GENOMIC DNA]</scope>
    <source>
        <strain evidence="3 4">MDJK11</strain>
    </source>
</reference>
<dbReference type="PANTHER" id="PTHR48079">
    <property type="entry name" value="PROTEIN YEEZ"/>
    <property type="match status" value="1"/>
</dbReference>
<dbReference type="AlphaFoldDB" id="A0A1Z2KX55"/>
<dbReference type="OrthoDB" id="9810734at2"/>
<feature type="region of interest" description="Disordered" evidence="1">
    <location>
        <begin position="145"/>
        <end position="164"/>
    </location>
</feature>
<dbReference type="Gene3D" id="3.40.50.720">
    <property type="entry name" value="NAD(P)-binding Rossmann-like Domain"/>
    <property type="match status" value="1"/>
</dbReference>
<dbReference type="PANTHER" id="PTHR48079:SF6">
    <property type="entry name" value="NAD(P)-BINDING DOMAIN-CONTAINING PROTEIN-RELATED"/>
    <property type="match status" value="1"/>
</dbReference>
<dbReference type="InterPro" id="IPR036291">
    <property type="entry name" value="NAD(P)-bd_dom_sf"/>
</dbReference>
<organism evidence="3 4">
    <name type="scientific">Streptomyces albireticuli</name>
    <dbReference type="NCBI Taxonomy" id="1940"/>
    <lineage>
        <taxon>Bacteria</taxon>
        <taxon>Bacillati</taxon>
        <taxon>Actinomycetota</taxon>
        <taxon>Actinomycetes</taxon>
        <taxon>Kitasatosporales</taxon>
        <taxon>Streptomycetaceae</taxon>
        <taxon>Streptomyces</taxon>
    </lineage>
</organism>
<accession>A0A1Z2KX55</accession>
<name>A0A1Z2KX55_9ACTN</name>
<evidence type="ECO:0000313" key="4">
    <source>
        <dbReference type="Proteomes" id="UP000195755"/>
    </source>
</evidence>
<dbReference type="GO" id="GO:0004029">
    <property type="term" value="F:aldehyde dehydrogenase (NAD+) activity"/>
    <property type="evidence" value="ECO:0007669"/>
    <property type="project" value="TreeGrafter"/>
</dbReference>